<dbReference type="Proteomes" id="UP001465976">
    <property type="component" value="Unassembled WGS sequence"/>
</dbReference>
<dbReference type="EMBL" id="JBAHYK010003579">
    <property type="protein sequence ID" value="KAL0563389.1"/>
    <property type="molecule type" value="Genomic_DNA"/>
</dbReference>
<feature type="compositionally biased region" description="Polar residues" evidence="1">
    <location>
        <begin position="44"/>
        <end position="58"/>
    </location>
</feature>
<keyword evidence="3" id="KW-1185">Reference proteome</keyword>
<feature type="region of interest" description="Disordered" evidence="1">
    <location>
        <begin position="42"/>
        <end position="71"/>
    </location>
</feature>
<sequence>MLALITGLAPTLIIVRIAYNKSVESVNSAHQKVSSLHFKVAGRSDNTGSTTINSTGPPSSMELKQLGKETV</sequence>
<comment type="caution">
    <text evidence="2">The sequence shown here is derived from an EMBL/GenBank/DDBJ whole genome shotgun (WGS) entry which is preliminary data.</text>
</comment>
<evidence type="ECO:0000313" key="2">
    <source>
        <dbReference type="EMBL" id="KAL0563389.1"/>
    </source>
</evidence>
<proteinExistence type="predicted"/>
<name>A0ABR3EKI2_9AGAR</name>
<reference evidence="2 3" key="1">
    <citation type="submission" date="2024-02" db="EMBL/GenBank/DDBJ databases">
        <title>A draft genome for the cacao thread blight pathogen Marasmius crinis-equi.</title>
        <authorList>
            <person name="Cohen S.P."/>
            <person name="Baruah I.K."/>
            <person name="Amoako-Attah I."/>
            <person name="Bukari Y."/>
            <person name="Meinhardt L.W."/>
            <person name="Bailey B.A."/>
        </authorList>
    </citation>
    <scope>NUCLEOTIDE SEQUENCE [LARGE SCALE GENOMIC DNA]</scope>
    <source>
        <strain evidence="2 3">GH-76</strain>
    </source>
</reference>
<protein>
    <submittedName>
        <fullName evidence="2">Uncharacterized protein</fullName>
    </submittedName>
</protein>
<evidence type="ECO:0000256" key="1">
    <source>
        <dbReference type="SAM" id="MobiDB-lite"/>
    </source>
</evidence>
<evidence type="ECO:0000313" key="3">
    <source>
        <dbReference type="Proteomes" id="UP001465976"/>
    </source>
</evidence>
<accession>A0ABR3EKI2</accession>
<gene>
    <name evidence="2" type="ORF">V5O48_018679</name>
</gene>
<organism evidence="2 3">
    <name type="scientific">Marasmius crinis-equi</name>
    <dbReference type="NCBI Taxonomy" id="585013"/>
    <lineage>
        <taxon>Eukaryota</taxon>
        <taxon>Fungi</taxon>
        <taxon>Dikarya</taxon>
        <taxon>Basidiomycota</taxon>
        <taxon>Agaricomycotina</taxon>
        <taxon>Agaricomycetes</taxon>
        <taxon>Agaricomycetidae</taxon>
        <taxon>Agaricales</taxon>
        <taxon>Marasmiineae</taxon>
        <taxon>Marasmiaceae</taxon>
        <taxon>Marasmius</taxon>
    </lineage>
</organism>